<dbReference type="AlphaFoldDB" id="A0A9W9PIK4"/>
<evidence type="ECO:0000256" key="6">
    <source>
        <dbReference type="ARBA" id="ARBA00022776"/>
    </source>
</evidence>
<evidence type="ECO:0000256" key="5">
    <source>
        <dbReference type="ARBA" id="ARBA00022701"/>
    </source>
</evidence>
<evidence type="ECO:0000313" key="11">
    <source>
        <dbReference type="Proteomes" id="UP001150941"/>
    </source>
</evidence>
<dbReference type="GO" id="GO:0005881">
    <property type="term" value="C:cytoplasmic microtubule"/>
    <property type="evidence" value="ECO:0007669"/>
    <property type="project" value="TreeGrafter"/>
</dbReference>
<keyword evidence="6" id="KW-0498">Mitosis</keyword>
<feature type="region of interest" description="Disordered" evidence="8">
    <location>
        <begin position="228"/>
        <end position="314"/>
    </location>
</feature>
<dbReference type="GO" id="GO:0008017">
    <property type="term" value="F:microtubule binding"/>
    <property type="evidence" value="ECO:0007669"/>
    <property type="project" value="TreeGrafter"/>
</dbReference>
<dbReference type="Proteomes" id="UP001150941">
    <property type="component" value="Unassembled WGS sequence"/>
</dbReference>
<feature type="compositionally biased region" description="Basic and acidic residues" evidence="8">
    <location>
        <begin position="1000"/>
        <end position="1024"/>
    </location>
</feature>
<feature type="domain" description="TOG" evidence="9">
    <location>
        <begin position="314"/>
        <end position="555"/>
    </location>
</feature>
<name>A0A9W9PIK4_9EURO</name>
<feature type="compositionally biased region" description="Basic and acidic residues" evidence="8">
    <location>
        <begin position="697"/>
        <end position="708"/>
    </location>
</feature>
<dbReference type="SUPFAM" id="SSF48371">
    <property type="entry name" value="ARM repeat"/>
    <property type="match status" value="1"/>
</dbReference>
<comment type="function">
    <text evidence="7">Microtubule binding protein that promotes the stabilization of dynamic microtubules. Required for mitotic spindle formation.</text>
</comment>
<reference evidence="10" key="1">
    <citation type="submission" date="2022-11" db="EMBL/GenBank/DDBJ databases">
        <authorList>
            <person name="Petersen C."/>
        </authorList>
    </citation>
    <scope>NUCLEOTIDE SEQUENCE</scope>
    <source>
        <strain evidence="10">IBT 19713</strain>
    </source>
</reference>
<reference evidence="10" key="2">
    <citation type="journal article" date="2023" name="IMA Fungus">
        <title>Comparative genomic study of the Penicillium genus elucidates a diverse pangenome and 15 lateral gene transfer events.</title>
        <authorList>
            <person name="Petersen C."/>
            <person name="Sorensen T."/>
            <person name="Nielsen M.R."/>
            <person name="Sondergaard T.E."/>
            <person name="Sorensen J.L."/>
            <person name="Fitzpatrick D.A."/>
            <person name="Frisvad J.C."/>
            <person name="Nielsen K.L."/>
        </authorList>
    </citation>
    <scope>NUCLEOTIDE SEQUENCE</scope>
    <source>
        <strain evidence="10">IBT 19713</strain>
    </source>
</reference>
<comment type="similarity">
    <text evidence="2">Belongs to the CLASP family.</text>
</comment>
<evidence type="ECO:0000256" key="8">
    <source>
        <dbReference type="SAM" id="MobiDB-lite"/>
    </source>
</evidence>
<feature type="compositionally biased region" description="Low complexity" evidence="8">
    <location>
        <begin position="604"/>
        <end position="614"/>
    </location>
</feature>
<organism evidence="10 11">
    <name type="scientific">Penicillium chermesinum</name>
    <dbReference type="NCBI Taxonomy" id="63820"/>
    <lineage>
        <taxon>Eukaryota</taxon>
        <taxon>Fungi</taxon>
        <taxon>Dikarya</taxon>
        <taxon>Ascomycota</taxon>
        <taxon>Pezizomycotina</taxon>
        <taxon>Eurotiomycetes</taxon>
        <taxon>Eurotiomycetidae</taxon>
        <taxon>Eurotiales</taxon>
        <taxon>Aspergillaceae</taxon>
        <taxon>Penicillium</taxon>
    </lineage>
</organism>
<keyword evidence="4" id="KW-0132">Cell division</keyword>
<dbReference type="EMBL" id="JAPQKS010000002">
    <property type="protein sequence ID" value="KAJ5247490.1"/>
    <property type="molecule type" value="Genomic_DNA"/>
</dbReference>
<dbReference type="GO" id="GO:0090307">
    <property type="term" value="P:mitotic spindle assembly"/>
    <property type="evidence" value="ECO:0007669"/>
    <property type="project" value="TreeGrafter"/>
</dbReference>
<dbReference type="PANTHER" id="PTHR21567">
    <property type="entry name" value="CLASP"/>
    <property type="match status" value="1"/>
</dbReference>
<keyword evidence="6" id="KW-0131">Cell cycle</keyword>
<dbReference type="InterPro" id="IPR024395">
    <property type="entry name" value="CLASP_N_dom"/>
</dbReference>
<dbReference type="Gene3D" id="1.25.10.10">
    <property type="entry name" value="Leucine-rich Repeat Variant"/>
    <property type="match status" value="2"/>
</dbReference>
<evidence type="ECO:0000256" key="4">
    <source>
        <dbReference type="ARBA" id="ARBA00022618"/>
    </source>
</evidence>
<feature type="compositionally biased region" description="Polar residues" evidence="8">
    <location>
        <begin position="554"/>
        <end position="563"/>
    </location>
</feature>
<dbReference type="GO" id="GO:0005815">
    <property type="term" value="C:microtubule organizing center"/>
    <property type="evidence" value="ECO:0007669"/>
    <property type="project" value="TreeGrafter"/>
</dbReference>
<dbReference type="InterPro" id="IPR034085">
    <property type="entry name" value="TOG"/>
</dbReference>
<dbReference type="Pfam" id="PF12348">
    <property type="entry name" value="CLASP_N"/>
    <property type="match status" value="2"/>
</dbReference>
<dbReference type="GeneID" id="83199073"/>
<comment type="subcellular location">
    <subcellularLocation>
        <location evidence="1">Cytoplasm</location>
        <location evidence="1">Cytoskeleton</location>
        <location evidence="1">Spindle</location>
    </subcellularLocation>
</comment>
<dbReference type="PANTHER" id="PTHR21567:SF9">
    <property type="entry name" value="CLIP-ASSOCIATING PROTEIN"/>
    <property type="match status" value="1"/>
</dbReference>
<feature type="region of interest" description="Disordered" evidence="8">
    <location>
        <begin position="546"/>
        <end position="979"/>
    </location>
</feature>
<feature type="domain" description="TOG" evidence="9">
    <location>
        <begin position="1"/>
        <end position="220"/>
    </location>
</feature>
<proteinExistence type="inferred from homology"/>
<keyword evidence="11" id="KW-1185">Reference proteome</keyword>
<keyword evidence="5" id="KW-0493">Microtubule</keyword>
<dbReference type="OrthoDB" id="46159at2759"/>
<dbReference type="GO" id="GO:1990023">
    <property type="term" value="C:mitotic spindle midzone"/>
    <property type="evidence" value="ECO:0007669"/>
    <property type="project" value="TreeGrafter"/>
</dbReference>
<gene>
    <name evidence="10" type="ORF">N7468_002473</name>
</gene>
<evidence type="ECO:0000256" key="3">
    <source>
        <dbReference type="ARBA" id="ARBA00011375"/>
    </source>
</evidence>
<dbReference type="InterPro" id="IPR016024">
    <property type="entry name" value="ARM-type_fold"/>
</dbReference>
<dbReference type="GO" id="GO:0060172">
    <property type="term" value="P:astral microtubule depolymerization"/>
    <property type="evidence" value="ECO:0007669"/>
    <property type="project" value="TreeGrafter"/>
</dbReference>
<dbReference type="InterPro" id="IPR011989">
    <property type="entry name" value="ARM-like"/>
</dbReference>
<sequence>MEAKAAELLAAFKNPNVSIDARVAHLTSIKSDIKQKNVPEGAIMTIFETLKLAISSQHYSVCAAGFSTLGHFLKRLMIQEQQQWILAQTRNFYPVLMEKLGDHKERVRALSASIFTELWPLVGNEVEYFVLEVGMVGKNPRAKESSLLWLSNMTKNHGLLFRQYVPSLVGCLEDADSAVRDTARGVVVDLFRNAPARAKSDLQKQLVARGVRKSIATAILSGIGLAEPDTASSARPISRAERPLSVMSSRSRAPIDVDDDEPEAPVSRPGSSRSHHERPVASSSSEAPARPKTPAELPPAGTGTPEDDGLEPFLVSSSRDIDDLVRDMLPWFDGKESEDNWMKREKNVILFRRLTRGNAPHDFSQAYIHAAKSLLDGFFKVVNSLRTTMSTNGCLLIQDMARICGPRIDPMVEIMMQNLLKLCSALKKISAQNGNITVDTVIANVSYNIRLLQHVHWASQDKNVQVRLFAAGWLRTLINRQSHHKSTVEHGGGVELIEKSIKKGLGDANPGVREATRGTFWTFFGVWPDRAELISSTLDAKSRSLLEKDPANPNAPQKPTTPSRAPRSALKEAIAARKKAQMPSRPESAQAYPEARPSEPAPRPATRTVPTGAPLSSLSSAPVRPSAKPRRAEISRPATADPYARRPDSRAATSSKQVSSPRSVRSKASTPSSKPINAPRLRPHEPTQTGTTRSKPKRLDLSKSKSHGDLNAASRSRSRSTNERLAGQALKSSNAGQHGEFEEDAPAPIVLESPPLSASQPSHISHAPMDSHRTVTPVPALEPERMSLEEPSTGPVSPERERQPSTPPRHSDVPAPESATKSQPDEMVIYEDPATPVTAHEETPPIDPVEHLTPTQSPQRWRQEMADHTAATPVESTTPAKAPAPEMTPRRGLAADGTNEPHFQSPVRRTPLRGSPSPSRNRPLGTPLEHGAREPSLPEPAGNDIQMSPNNENATAHATKPTDYPATPRSAAKPGALEEVPLNESVLRVADARPSAYFPEEPRRSRKWAERHRSPSPRSKDPVNAKEMLPKALSRIASKNMDISGYRKLQGLFQYHGPEIVARDDDYYAVLEALLNELESAPLSRKDHDVKTQILATIRSMLLRTSELFHRFDIPAMAALIRARRHYESSSHFVACLEEVAELLSSLIPITTSISGVLQGMEFGDESGTEESSRSIIMGFSTINHVLSQGPVEISDEVLASVGSALSQHLGHPRPGVRKQATELCTLLNLKFGLDRVQKVTPPAGEGSLNLLTYFMARRSQ</sequence>
<evidence type="ECO:0000313" key="10">
    <source>
        <dbReference type="EMBL" id="KAJ5247490.1"/>
    </source>
</evidence>
<feature type="compositionally biased region" description="Polar residues" evidence="8">
    <location>
        <begin position="945"/>
        <end position="956"/>
    </location>
</feature>
<feature type="region of interest" description="Disordered" evidence="8">
    <location>
        <begin position="997"/>
        <end position="1024"/>
    </location>
</feature>
<dbReference type="SMART" id="SM01349">
    <property type="entry name" value="TOG"/>
    <property type="match status" value="2"/>
</dbReference>
<comment type="subunit">
    <text evidence="3">Interacts with microtubules.</text>
</comment>
<dbReference type="GO" id="GO:0005876">
    <property type="term" value="C:spindle microtubule"/>
    <property type="evidence" value="ECO:0007669"/>
    <property type="project" value="TreeGrafter"/>
</dbReference>
<evidence type="ECO:0000259" key="9">
    <source>
        <dbReference type="SMART" id="SM01349"/>
    </source>
</evidence>
<evidence type="ECO:0000256" key="1">
    <source>
        <dbReference type="ARBA" id="ARBA00004186"/>
    </source>
</evidence>
<protein>
    <submittedName>
        <fullName evidence="10">Protein stu1</fullName>
    </submittedName>
</protein>
<dbReference type="RefSeq" id="XP_058334911.1">
    <property type="nucleotide sequence ID" value="XM_058471770.1"/>
</dbReference>
<feature type="compositionally biased region" description="Polar residues" evidence="8">
    <location>
        <begin position="651"/>
        <end position="675"/>
    </location>
</feature>
<comment type="caution">
    <text evidence="10">The sequence shown here is derived from an EMBL/GenBank/DDBJ whole genome shotgun (WGS) entry which is preliminary data.</text>
</comment>
<accession>A0A9W9PIK4</accession>
<evidence type="ECO:0000256" key="2">
    <source>
        <dbReference type="ARBA" id="ARBA00009549"/>
    </source>
</evidence>
<dbReference type="GO" id="GO:0051301">
    <property type="term" value="P:cell division"/>
    <property type="evidence" value="ECO:0007669"/>
    <property type="project" value="UniProtKB-KW"/>
</dbReference>
<evidence type="ECO:0000256" key="7">
    <source>
        <dbReference type="ARBA" id="ARBA00024889"/>
    </source>
</evidence>